<feature type="chain" id="PRO_5002553912" evidence="8">
    <location>
        <begin position="22"/>
        <end position="222"/>
    </location>
</feature>
<dbReference type="InterPro" id="IPR016476">
    <property type="entry name" value="SH3_dom_pro"/>
</dbReference>
<dbReference type="SMART" id="SM00287">
    <property type="entry name" value="SH3b"/>
    <property type="match status" value="1"/>
</dbReference>
<dbReference type="OrthoDB" id="9790951at2"/>
<evidence type="ECO:0000259" key="9">
    <source>
        <dbReference type="PROSITE" id="PS51781"/>
    </source>
</evidence>
<keyword evidence="3 8" id="KW-0732">Signal</keyword>
<dbReference type="AlphaFoldDB" id="A0A0G3G7Q4"/>
<dbReference type="STRING" id="106634.TVD_04460"/>
<dbReference type="GO" id="GO:0016020">
    <property type="term" value="C:membrane"/>
    <property type="evidence" value="ECO:0007669"/>
    <property type="project" value="UniProtKB-SubCell"/>
</dbReference>
<comment type="subcellular location">
    <subcellularLocation>
        <location evidence="1">Membrane</location>
        <topology evidence="1">Single-pass membrane protein</topology>
    </subcellularLocation>
</comment>
<dbReference type="KEGG" id="tvr:TVD_04460"/>
<gene>
    <name evidence="10" type="ORF">TVD_04460</name>
</gene>
<dbReference type="Proteomes" id="UP000064201">
    <property type="component" value="Chromosome"/>
</dbReference>
<organism evidence="10 11">
    <name type="scientific">Thioalkalivibrio versutus</name>
    <dbReference type="NCBI Taxonomy" id="106634"/>
    <lineage>
        <taxon>Bacteria</taxon>
        <taxon>Pseudomonadati</taxon>
        <taxon>Pseudomonadota</taxon>
        <taxon>Gammaproteobacteria</taxon>
        <taxon>Chromatiales</taxon>
        <taxon>Ectothiorhodospiraceae</taxon>
        <taxon>Thioalkalivibrio</taxon>
    </lineage>
</organism>
<reference evidence="10 11" key="1">
    <citation type="submission" date="2015-04" db="EMBL/GenBank/DDBJ databases">
        <title>Complete Sequence for the Genome of the Thioalkalivibrio versutus D301.</title>
        <authorList>
            <person name="Mu T."/>
            <person name="Zhou J."/>
            <person name="Xu X."/>
        </authorList>
    </citation>
    <scope>NUCLEOTIDE SEQUENCE [LARGE SCALE GENOMIC DNA]</scope>
    <source>
        <strain evidence="10 11">D301</strain>
    </source>
</reference>
<dbReference type="Pfam" id="PF08239">
    <property type="entry name" value="SH3_3"/>
    <property type="match status" value="1"/>
</dbReference>
<evidence type="ECO:0000313" key="10">
    <source>
        <dbReference type="EMBL" id="AKJ96414.1"/>
    </source>
</evidence>
<evidence type="ECO:0000256" key="1">
    <source>
        <dbReference type="ARBA" id="ARBA00004167"/>
    </source>
</evidence>
<dbReference type="InterPro" id="IPR003646">
    <property type="entry name" value="SH3-like_bac-type"/>
</dbReference>
<accession>A0A0G3G7Q4</accession>
<evidence type="ECO:0000256" key="4">
    <source>
        <dbReference type="ARBA" id="ARBA00022989"/>
    </source>
</evidence>
<evidence type="ECO:0000256" key="2">
    <source>
        <dbReference type="ARBA" id="ARBA00022692"/>
    </source>
</evidence>
<keyword evidence="11" id="KW-1185">Reference proteome</keyword>
<dbReference type="PATRIC" id="fig|106634.4.peg.912"/>
<evidence type="ECO:0000256" key="7">
    <source>
        <dbReference type="SAM" id="Phobius"/>
    </source>
</evidence>
<evidence type="ECO:0000256" key="6">
    <source>
        <dbReference type="SAM" id="Coils"/>
    </source>
</evidence>
<evidence type="ECO:0000256" key="8">
    <source>
        <dbReference type="SAM" id="SignalP"/>
    </source>
</evidence>
<feature type="transmembrane region" description="Helical" evidence="7">
    <location>
        <begin position="191"/>
        <end position="212"/>
    </location>
</feature>
<evidence type="ECO:0000256" key="5">
    <source>
        <dbReference type="ARBA" id="ARBA00023136"/>
    </source>
</evidence>
<sequence length="222" mass="25135">MRVMVLVLGGLLMVAWSGAAAQQTRYISEELEVGVRGGPSNQNRIVSAVRAGQPVAVMEQSGDGWSRVRLPSGNEAWILTRYLQDEPHSRERLAEVEAELAEIRSGADDQEGRIAELLDRRNALTAERDELQAQLAEMETELEELRDIASRPQEIQRENRRLEENLIDARDSADEYRRQVEVMQADSQRKWFMTGALVTVGSVILGIVLTRIPARRRRSEWS</sequence>
<keyword evidence="6" id="KW-0175">Coiled coil</keyword>
<dbReference type="PROSITE" id="PS51781">
    <property type="entry name" value="SH3B"/>
    <property type="match status" value="1"/>
</dbReference>
<keyword evidence="5 7" id="KW-0472">Membrane</keyword>
<proteinExistence type="predicted"/>
<name>A0A0G3G7Q4_9GAMM</name>
<dbReference type="EMBL" id="CP011367">
    <property type="protein sequence ID" value="AKJ96414.1"/>
    <property type="molecule type" value="Genomic_DNA"/>
</dbReference>
<dbReference type="NCBIfam" id="TIGR04211">
    <property type="entry name" value="SH3_and_anchor"/>
    <property type="match status" value="1"/>
</dbReference>
<keyword evidence="4 7" id="KW-1133">Transmembrane helix</keyword>
<evidence type="ECO:0000256" key="3">
    <source>
        <dbReference type="ARBA" id="ARBA00022729"/>
    </source>
</evidence>
<protein>
    <submittedName>
        <fullName evidence="10">Ligand-binding protein SH3</fullName>
    </submittedName>
</protein>
<evidence type="ECO:0000313" key="11">
    <source>
        <dbReference type="Proteomes" id="UP000064201"/>
    </source>
</evidence>
<keyword evidence="2 7" id="KW-0812">Transmembrane</keyword>
<dbReference type="Gene3D" id="2.30.30.40">
    <property type="entry name" value="SH3 Domains"/>
    <property type="match status" value="1"/>
</dbReference>
<feature type="signal peptide" evidence="8">
    <location>
        <begin position="1"/>
        <end position="21"/>
    </location>
</feature>
<feature type="domain" description="SH3b" evidence="9">
    <location>
        <begin position="22"/>
        <end position="87"/>
    </location>
</feature>
<feature type="coiled-coil region" evidence="6">
    <location>
        <begin position="93"/>
        <end position="186"/>
    </location>
</feature>